<keyword evidence="5 6" id="KW-0472">Membrane</keyword>
<feature type="transmembrane region" description="Helical" evidence="6">
    <location>
        <begin position="318"/>
        <end position="349"/>
    </location>
</feature>
<evidence type="ECO:0000256" key="2">
    <source>
        <dbReference type="ARBA" id="ARBA00009773"/>
    </source>
</evidence>
<evidence type="ECO:0000256" key="5">
    <source>
        <dbReference type="ARBA" id="ARBA00023136"/>
    </source>
</evidence>
<keyword evidence="3 6" id="KW-0812">Transmembrane</keyword>
<feature type="transmembrane region" description="Helical" evidence="6">
    <location>
        <begin position="37"/>
        <end position="62"/>
    </location>
</feature>
<protein>
    <submittedName>
        <fullName evidence="7">AI-2E family transporter</fullName>
    </submittedName>
</protein>
<evidence type="ECO:0000256" key="3">
    <source>
        <dbReference type="ARBA" id="ARBA00022692"/>
    </source>
</evidence>
<dbReference type="PANTHER" id="PTHR21716">
    <property type="entry name" value="TRANSMEMBRANE PROTEIN"/>
    <property type="match status" value="1"/>
</dbReference>
<dbReference type="InterPro" id="IPR002549">
    <property type="entry name" value="AI-2E-like"/>
</dbReference>
<evidence type="ECO:0000256" key="6">
    <source>
        <dbReference type="SAM" id="Phobius"/>
    </source>
</evidence>
<accession>A0ABR9QHX5</accession>
<comment type="similarity">
    <text evidence="2">Belongs to the autoinducer-2 exporter (AI-2E) (TC 2.A.86) family.</text>
</comment>
<comment type="subcellular location">
    <subcellularLocation>
        <location evidence="1">Membrane</location>
        <topology evidence="1">Multi-pass membrane protein</topology>
    </subcellularLocation>
</comment>
<keyword evidence="8" id="KW-1185">Reference proteome</keyword>
<feature type="transmembrane region" description="Helical" evidence="6">
    <location>
        <begin position="167"/>
        <end position="185"/>
    </location>
</feature>
<feature type="transmembrane region" description="Helical" evidence="6">
    <location>
        <begin position="12"/>
        <end position="31"/>
    </location>
</feature>
<dbReference type="Pfam" id="PF01594">
    <property type="entry name" value="AI-2E_transport"/>
    <property type="match status" value="1"/>
</dbReference>
<gene>
    <name evidence="7" type="ORF">IMZ08_08465</name>
</gene>
<organism evidence="7 8">
    <name type="scientific">Litchfieldia luteola</name>
    <dbReference type="NCBI Taxonomy" id="682179"/>
    <lineage>
        <taxon>Bacteria</taxon>
        <taxon>Bacillati</taxon>
        <taxon>Bacillota</taxon>
        <taxon>Bacilli</taxon>
        <taxon>Bacillales</taxon>
        <taxon>Bacillaceae</taxon>
        <taxon>Litchfieldia</taxon>
    </lineage>
</organism>
<evidence type="ECO:0000313" key="8">
    <source>
        <dbReference type="Proteomes" id="UP001516662"/>
    </source>
</evidence>
<dbReference type="EMBL" id="JADCLJ010000019">
    <property type="protein sequence ID" value="MBE4908085.1"/>
    <property type="molecule type" value="Genomic_DNA"/>
</dbReference>
<feature type="transmembrane region" description="Helical" evidence="6">
    <location>
        <begin position="74"/>
        <end position="96"/>
    </location>
</feature>
<evidence type="ECO:0000256" key="4">
    <source>
        <dbReference type="ARBA" id="ARBA00022989"/>
    </source>
</evidence>
<sequence length="363" mass="40799">MKGVFIVKDLRIKWLLILGIILLLFLSVFVFLKLEPIWLPVVHVLKIIVIPFIISGFITYLLHPLVEKIHHRGVPRAIAILFIYIFFFGGLGFGIYRGIPLIIAQLRELIENFPTVLDTYRVWLSDIHNKASYLPEGLHSRIEEGLLSLEEGLDYVLNRIIESIKTILSSILLLAIIPFIVFYMLKDYDEIKKAIWYVTPRRFRKSGQLFIKDVDESLGNYIRGQLIVCLAIGIIASIALWLFGMKYPLLLGIIIGLTNVIPYFGPLIGAIPAGLIAATISIEMVIIVVSIIFVLQFIEGNLLSPLIVGKSLHMHPLMIMAALLIGGEVGGVIGLIIAVPLLAILKVIIIHAKSHFMHRYKES</sequence>
<evidence type="ECO:0000313" key="7">
    <source>
        <dbReference type="EMBL" id="MBE4908085.1"/>
    </source>
</evidence>
<dbReference type="PANTHER" id="PTHR21716:SF15">
    <property type="entry name" value="TRANSPORT PROTEIN YRRI-RELATED"/>
    <property type="match status" value="1"/>
</dbReference>
<name>A0ABR9QHX5_9BACI</name>
<comment type="caution">
    <text evidence="7">The sequence shown here is derived from an EMBL/GenBank/DDBJ whole genome shotgun (WGS) entry which is preliminary data.</text>
</comment>
<proteinExistence type="inferred from homology"/>
<reference evidence="7 8" key="1">
    <citation type="submission" date="2020-10" db="EMBL/GenBank/DDBJ databases">
        <title>Bacillus sp. HD4P25, an endophyte from a halophyte.</title>
        <authorList>
            <person name="Sun J.-Q."/>
        </authorList>
    </citation>
    <scope>NUCLEOTIDE SEQUENCE [LARGE SCALE GENOMIC DNA]</scope>
    <source>
        <strain evidence="7 8">YIM 93174</strain>
    </source>
</reference>
<dbReference type="Proteomes" id="UP001516662">
    <property type="component" value="Unassembled WGS sequence"/>
</dbReference>
<feature type="transmembrane region" description="Helical" evidence="6">
    <location>
        <begin position="275"/>
        <end position="298"/>
    </location>
</feature>
<keyword evidence="4 6" id="KW-1133">Transmembrane helix</keyword>
<feature type="transmembrane region" description="Helical" evidence="6">
    <location>
        <begin position="226"/>
        <end position="243"/>
    </location>
</feature>
<feature type="transmembrane region" description="Helical" evidence="6">
    <location>
        <begin position="249"/>
        <end position="268"/>
    </location>
</feature>
<evidence type="ECO:0000256" key="1">
    <source>
        <dbReference type="ARBA" id="ARBA00004141"/>
    </source>
</evidence>